<accession>A0A1E7F5C2</accession>
<reference evidence="2 3" key="1">
    <citation type="submission" date="2016-09" db="EMBL/GenBank/DDBJ databases">
        <title>Extensive genetic diversity and differential bi-allelic expression allows diatom success in the polar Southern Ocean.</title>
        <authorList>
            <consortium name="DOE Joint Genome Institute"/>
            <person name="Mock T."/>
            <person name="Otillar R.P."/>
            <person name="Strauss J."/>
            <person name="Dupont C."/>
            <person name="Frickenhaus S."/>
            <person name="Maumus F."/>
            <person name="Mcmullan M."/>
            <person name="Sanges R."/>
            <person name="Schmutz J."/>
            <person name="Toseland A."/>
            <person name="Valas R."/>
            <person name="Veluchamy A."/>
            <person name="Ward B.J."/>
            <person name="Allen A."/>
            <person name="Barry K."/>
            <person name="Falciatore A."/>
            <person name="Ferrante M."/>
            <person name="Fortunato A.E."/>
            <person name="Gloeckner G."/>
            <person name="Gruber A."/>
            <person name="Hipkin R."/>
            <person name="Janech M."/>
            <person name="Kroth P."/>
            <person name="Leese F."/>
            <person name="Lindquist E."/>
            <person name="Lyon B.R."/>
            <person name="Martin J."/>
            <person name="Mayer C."/>
            <person name="Parker M."/>
            <person name="Quesneville H."/>
            <person name="Raymond J."/>
            <person name="Uhlig C."/>
            <person name="Valentin K.U."/>
            <person name="Worden A.Z."/>
            <person name="Armbrust E.V."/>
            <person name="Bowler C."/>
            <person name="Green B."/>
            <person name="Moulton V."/>
            <person name="Van Oosterhout C."/>
            <person name="Grigoriev I."/>
        </authorList>
    </citation>
    <scope>NUCLEOTIDE SEQUENCE [LARGE SCALE GENOMIC DNA]</scope>
    <source>
        <strain evidence="2 3">CCMP1102</strain>
    </source>
</reference>
<evidence type="ECO:0000313" key="2">
    <source>
        <dbReference type="EMBL" id="OEU13350.1"/>
    </source>
</evidence>
<feature type="compositionally biased region" description="Low complexity" evidence="1">
    <location>
        <begin position="15"/>
        <end position="27"/>
    </location>
</feature>
<sequence>MNRSTANRKSSMKGSRSNNVSFRSSSSTHNMLITQPSPFLNRSSHARSWTNGTTSKSSVPSKNSGYIQESDNIEMAGGNAFGIVSGLLKYKRQLASKQLNQRYSTLHALVKESQNQIVNLNSRISNAIKETNEDTKVEIETKIGLWKLLLRDLTEILS</sequence>
<dbReference type="Proteomes" id="UP000095751">
    <property type="component" value="Unassembled WGS sequence"/>
</dbReference>
<organism evidence="2 3">
    <name type="scientific">Fragilariopsis cylindrus CCMP1102</name>
    <dbReference type="NCBI Taxonomy" id="635003"/>
    <lineage>
        <taxon>Eukaryota</taxon>
        <taxon>Sar</taxon>
        <taxon>Stramenopiles</taxon>
        <taxon>Ochrophyta</taxon>
        <taxon>Bacillariophyta</taxon>
        <taxon>Bacillariophyceae</taxon>
        <taxon>Bacillariophycidae</taxon>
        <taxon>Bacillariales</taxon>
        <taxon>Bacillariaceae</taxon>
        <taxon>Fragilariopsis</taxon>
    </lineage>
</organism>
<gene>
    <name evidence="2" type="ORF">FRACYDRAFT_269783</name>
</gene>
<keyword evidence="3" id="KW-1185">Reference proteome</keyword>
<proteinExistence type="predicted"/>
<protein>
    <submittedName>
        <fullName evidence="2">Uncharacterized protein</fullName>
    </submittedName>
</protein>
<evidence type="ECO:0000256" key="1">
    <source>
        <dbReference type="SAM" id="MobiDB-lite"/>
    </source>
</evidence>
<feature type="compositionally biased region" description="Polar residues" evidence="1">
    <location>
        <begin position="28"/>
        <end position="66"/>
    </location>
</feature>
<evidence type="ECO:0000313" key="3">
    <source>
        <dbReference type="Proteomes" id="UP000095751"/>
    </source>
</evidence>
<feature type="compositionally biased region" description="Polar residues" evidence="1">
    <location>
        <begin position="1"/>
        <end position="14"/>
    </location>
</feature>
<feature type="region of interest" description="Disordered" evidence="1">
    <location>
        <begin position="1"/>
        <end position="66"/>
    </location>
</feature>
<name>A0A1E7F5C2_9STRA</name>
<dbReference type="KEGG" id="fcy:FRACYDRAFT_269783"/>
<dbReference type="InParanoid" id="A0A1E7F5C2"/>
<dbReference type="EMBL" id="KV784361">
    <property type="protein sequence ID" value="OEU13350.1"/>
    <property type="molecule type" value="Genomic_DNA"/>
</dbReference>
<dbReference type="AlphaFoldDB" id="A0A1E7F5C2"/>